<dbReference type="CDD" id="cd03023">
    <property type="entry name" value="DsbA_Com1_like"/>
    <property type="match status" value="1"/>
</dbReference>
<protein>
    <submittedName>
        <fullName evidence="6">DsbA family protein</fullName>
    </submittedName>
</protein>
<dbReference type="RefSeq" id="WP_226936419.1">
    <property type="nucleotide sequence ID" value="NZ_JACDXX010000012.1"/>
</dbReference>
<keyword evidence="3" id="KW-1015">Disulfide bond</keyword>
<gene>
    <name evidence="6" type="ORF">H0485_13545</name>
</gene>
<dbReference type="PROSITE" id="PS00194">
    <property type="entry name" value="THIOREDOXIN_1"/>
    <property type="match status" value="1"/>
</dbReference>
<keyword evidence="1" id="KW-0732">Signal</keyword>
<keyword evidence="2" id="KW-0560">Oxidoreductase</keyword>
<evidence type="ECO:0000313" key="6">
    <source>
        <dbReference type="EMBL" id="MCB5411018.1"/>
    </source>
</evidence>
<dbReference type="InterPro" id="IPR006311">
    <property type="entry name" value="TAT_signal"/>
</dbReference>
<evidence type="ECO:0000256" key="1">
    <source>
        <dbReference type="ARBA" id="ARBA00022729"/>
    </source>
</evidence>
<feature type="domain" description="Thioredoxin" evidence="5">
    <location>
        <begin position="17"/>
        <end position="209"/>
    </location>
</feature>
<dbReference type="InterPro" id="IPR013766">
    <property type="entry name" value="Thioredoxin_domain"/>
</dbReference>
<evidence type="ECO:0000256" key="3">
    <source>
        <dbReference type="ARBA" id="ARBA00023157"/>
    </source>
</evidence>
<dbReference type="PANTHER" id="PTHR13887:SF14">
    <property type="entry name" value="DISULFIDE BOND FORMATION PROTEIN D"/>
    <property type="match status" value="1"/>
</dbReference>
<dbReference type="InterPro" id="IPR036249">
    <property type="entry name" value="Thioredoxin-like_sf"/>
</dbReference>
<comment type="caution">
    <text evidence="6">The sequence shown here is derived from an EMBL/GenBank/DDBJ whole genome shotgun (WGS) entry which is preliminary data.</text>
</comment>
<keyword evidence="7" id="KW-1185">Reference proteome</keyword>
<dbReference type="SUPFAM" id="SSF52833">
    <property type="entry name" value="Thioredoxin-like"/>
    <property type="match status" value="1"/>
</dbReference>
<dbReference type="InterPro" id="IPR001853">
    <property type="entry name" value="DSBA-like_thioredoxin_dom"/>
</dbReference>
<dbReference type="Proteomes" id="UP001198571">
    <property type="component" value="Unassembled WGS sequence"/>
</dbReference>
<evidence type="ECO:0000313" key="7">
    <source>
        <dbReference type="Proteomes" id="UP001198571"/>
    </source>
</evidence>
<accession>A0ABS8CNP7</accession>
<dbReference type="PANTHER" id="PTHR13887">
    <property type="entry name" value="GLUTATHIONE S-TRANSFERASE KAPPA"/>
    <property type="match status" value="1"/>
</dbReference>
<keyword evidence="4" id="KW-0676">Redox-active center</keyword>
<evidence type="ECO:0000256" key="2">
    <source>
        <dbReference type="ARBA" id="ARBA00023002"/>
    </source>
</evidence>
<proteinExistence type="predicted"/>
<name>A0ABS8CNP7_9RHOB</name>
<dbReference type="InterPro" id="IPR017937">
    <property type="entry name" value="Thioredoxin_CS"/>
</dbReference>
<organism evidence="6 7">
    <name type="scientific">Pseudogemmobacter faecipullorum</name>
    <dbReference type="NCBI Taxonomy" id="2755041"/>
    <lineage>
        <taxon>Bacteria</taxon>
        <taxon>Pseudomonadati</taxon>
        <taxon>Pseudomonadota</taxon>
        <taxon>Alphaproteobacteria</taxon>
        <taxon>Rhodobacterales</taxon>
        <taxon>Paracoccaceae</taxon>
        <taxon>Pseudogemmobacter</taxon>
    </lineage>
</organism>
<dbReference type="Pfam" id="PF01323">
    <property type="entry name" value="DSBA"/>
    <property type="match status" value="1"/>
</dbReference>
<dbReference type="EMBL" id="JACDXX010000012">
    <property type="protein sequence ID" value="MCB5411018.1"/>
    <property type="molecule type" value="Genomic_DNA"/>
</dbReference>
<dbReference type="PROSITE" id="PS51352">
    <property type="entry name" value="THIOREDOXIN_2"/>
    <property type="match status" value="1"/>
</dbReference>
<evidence type="ECO:0000259" key="5">
    <source>
        <dbReference type="PROSITE" id="PS51352"/>
    </source>
</evidence>
<dbReference type="PROSITE" id="PS51318">
    <property type="entry name" value="TAT"/>
    <property type="match status" value="1"/>
</dbReference>
<reference evidence="6 7" key="1">
    <citation type="submission" date="2020-07" db="EMBL/GenBank/DDBJ databases">
        <title>Pseudogemmobacter sp. nov., isolated from poultry manure in Taiwan.</title>
        <authorList>
            <person name="Lin S.-Y."/>
            <person name="Tang Y.-S."/>
            <person name="Young C.-C."/>
        </authorList>
    </citation>
    <scope>NUCLEOTIDE SEQUENCE [LARGE SCALE GENOMIC DNA]</scope>
    <source>
        <strain evidence="6 7">CC-YST710</strain>
    </source>
</reference>
<sequence>MSDRRGFLSLGAGAAGALLLRPGPGAAQAQPHDNPMPSELRAAIEREGMAPVLGNPAGNITLTEFFDYNCPWCRKIMPVMLQLVAADPQLRLVFREWPIFGEDSYEASTFSLAALKQGKYLAFHKALMAEKGRAGKATATRAAKAAGLDLDKLKADAGSADVLAHIDHSMALGDHLGLAGTPTFIAGHDGLFGGQSLKDLQKLVANARAQLL</sequence>
<dbReference type="Gene3D" id="3.40.30.10">
    <property type="entry name" value="Glutaredoxin"/>
    <property type="match status" value="1"/>
</dbReference>
<evidence type="ECO:0000256" key="4">
    <source>
        <dbReference type="ARBA" id="ARBA00023284"/>
    </source>
</evidence>